<dbReference type="Proteomes" id="UP000724874">
    <property type="component" value="Unassembled WGS sequence"/>
</dbReference>
<name>A0A9P5NJE5_GYMJU</name>
<comment type="caution">
    <text evidence="2">The sequence shown here is derived from an EMBL/GenBank/DDBJ whole genome shotgun (WGS) entry which is preliminary data.</text>
</comment>
<organism evidence="2 3">
    <name type="scientific">Gymnopilus junonius</name>
    <name type="common">Spectacular rustgill mushroom</name>
    <name type="synonym">Gymnopilus spectabilis subsp. junonius</name>
    <dbReference type="NCBI Taxonomy" id="109634"/>
    <lineage>
        <taxon>Eukaryota</taxon>
        <taxon>Fungi</taxon>
        <taxon>Dikarya</taxon>
        <taxon>Basidiomycota</taxon>
        <taxon>Agaricomycotina</taxon>
        <taxon>Agaricomycetes</taxon>
        <taxon>Agaricomycetidae</taxon>
        <taxon>Agaricales</taxon>
        <taxon>Agaricineae</taxon>
        <taxon>Hymenogastraceae</taxon>
        <taxon>Gymnopilus</taxon>
    </lineage>
</organism>
<keyword evidence="1" id="KW-1133">Transmembrane helix</keyword>
<proteinExistence type="predicted"/>
<evidence type="ECO:0000313" key="3">
    <source>
        <dbReference type="Proteomes" id="UP000724874"/>
    </source>
</evidence>
<keyword evidence="1" id="KW-0812">Transmembrane</keyword>
<dbReference type="AlphaFoldDB" id="A0A9P5NJE5"/>
<evidence type="ECO:0000256" key="1">
    <source>
        <dbReference type="SAM" id="Phobius"/>
    </source>
</evidence>
<reference evidence="2" key="1">
    <citation type="submission" date="2020-11" db="EMBL/GenBank/DDBJ databases">
        <authorList>
            <consortium name="DOE Joint Genome Institute"/>
            <person name="Ahrendt S."/>
            <person name="Riley R."/>
            <person name="Andreopoulos W."/>
            <person name="LaButti K."/>
            <person name="Pangilinan J."/>
            <person name="Ruiz-duenas F.J."/>
            <person name="Barrasa J.M."/>
            <person name="Sanchez-Garcia M."/>
            <person name="Camarero S."/>
            <person name="Miyauchi S."/>
            <person name="Serrano A."/>
            <person name="Linde D."/>
            <person name="Babiker R."/>
            <person name="Drula E."/>
            <person name="Ayuso-Fernandez I."/>
            <person name="Pacheco R."/>
            <person name="Padilla G."/>
            <person name="Ferreira P."/>
            <person name="Barriuso J."/>
            <person name="Kellner H."/>
            <person name="Castanera R."/>
            <person name="Alfaro M."/>
            <person name="Ramirez L."/>
            <person name="Pisabarro A.G."/>
            <person name="Kuo A."/>
            <person name="Tritt A."/>
            <person name="Lipzen A."/>
            <person name="He G."/>
            <person name="Yan M."/>
            <person name="Ng V."/>
            <person name="Cullen D."/>
            <person name="Martin F."/>
            <person name="Rosso M.-N."/>
            <person name="Henrissat B."/>
            <person name="Hibbett D."/>
            <person name="Martinez A.T."/>
            <person name="Grigoriev I.V."/>
        </authorList>
    </citation>
    <scope>NUCLEOTIDE SEQUENCE</scope>
    <source>
        <strain evidence="2">AH 44721</strain>
    </source>
</reference>
<evidence type="ECO:0000313" key="2">
    <source>
        <dbReference type="EMBL" id="KAF8898133.1"/>
    </source>
</evidence>
<gene>
    <name evidence="2" type="ORF">CPB84DRAFT_1165065</name>
</gene>
<keyword evidence="1" id="KW-0472">Membrane</keyword>
<feature type="transmembrane region" description="Helical" evidence="1">
    <location>
        <begin position="110"/>
        <end position="131"/>
    </location>
</feature>
<sequence>MKILGMIFFAPSYWVQGSPQLIRFFYTATRHPWSLVMKSVCYWVAYIWSKAEPSFILLARFAVFFGLNYRPGPARFLTEFGSEIKRFRTPFLSPYDLFLGPRRPLLPCDLVPVSLFGFLPPSVLIFFRFLLVI</sequence>
<accession>A0A9P5NJE5</accession>
<keyword evidence="3" id="KW-1185">Reference proteome</keyword>
<protein>
    <submittedName>
        <fullName evidence="2">Uncharacterized protein</fullName>
    </submittedName>
</protein>
<dbReference type="EMBL" id="JADNYJ010000055">
    <property type="protein sequence ID" value="KAF8898133.1"/>
    <property type="molecule type" value="Genomic_DNA"/>
</dbReference>